<dbReference type="PANTHER" id="PTHR11078:SF3">
    <property type="entry name" value="ANTITERMINATION NUSB DOMAIN-CONTAINING PROTEIN"/>
    <property type="match status" value="1"/>
</dbReference>
<dbReference type="NCBIfam" id="TIGR01951">
    <property type="entry name" value="nusB"/>
    <property type="match status" value="1"/>
</dbReference>
<evidence type="ECO:0000259" key="7">
    <source>
        <dbReference type="Pfam" id="PF01029"/>
    </source>
</evidence>
<keyword evidence="3 6" id="KW-0694">RNA-binding</keyword>
<keyword evidence="2 6" id="KW-0889">Transcription antitermination</keyword>
<dbReference type="OrthoDB" id="9811381at2"/>
<dbReference type="EMBL" id="WGGT01000002">
    <property type="protein sequence ID" value="MVQ44711.1"/>
    <property type="molecule type" value="Genomic_DNA"/>
</dbReference>
<evidence type="ECO:0000313" key="11">
    <source>
        <dbReference type="EMBL" id="RHC17053.1"/>
    </source>
</evidence>
<evidence type="ECO:0000256" key="5">
    <source>
        <dbReference type="ARBA" id="ARBA00023163"/>
    </source>
</evidence>
<dbReference type="SUPFAM" id="SSF48013">
    <property type="entry name" value="NusB-like"/>
    <property type="match status" value="1"/>
</dbReference>
<dbReference type="Gene3D" id="1.10.940.10">
    <property type="entry name" value="NusB-like"/>
    <property type="match status" value="1"/>
</dbReference>
<evidence type="ECO:0000256" key="2">
    <source>
        <dbReference type="ARBA" id="ARBA00022814"/>
    </source>
</evidence>
<evidence type="ECO:0000256" key="6">
    <source>
        <dbReference type="HAMAP-Rule" id="MF_00073"/>
    </source>
</evidence>
<dbReference type="GO" id="GO:0006353">
    <property type="term" value="P:DNA-templated transcription termination"/>
    <property type="evidence" value="ECO:0007669"/>
    <property type="project" value="UniProtKB-UniRule"/>
</dbReference>
<evidence type="ECO:0000256" key="3">
    <source>
        <dbReference type="ARBA" id="ARBA00022884"/>
    </source>
</evidence>
<reference evidence="12 13" key="1">
    <citation type="submission" date="2018-08" db="EMBL/GenBank/DDBJ databases">
        <title>A genome reference for cultivated species of the human gut microbiota.</title>
        <authorList>
            <person name="Zou Y."/>
            <person name="Xue W."/>
            <person name="Luo G."/>
        </authorList>
    </citation>
    <scope>NUCLEOTIDE SEQUENCE [LARGE SCALE GENOMIC DNA]</scope>
    <source>
        <strain evidence="11 12">AM37-1AC</strain>
        <strain evidence="10 13">AM43-11</strain>
    </source>
</reference>
<reference evidence="9 15" key="3">
    <citation type="submission" date="2019-10" db="EMBL/GenBank/DDBJ databases">
        <title>Roseburia spp. ameliorate alcoholic fatty liver via restoration of gut barrier function.</title>
        <authorList>
            <person name="Seo B."/>
            <person name="Ko G."/>
        </authorList>
    </citation>
    <scope>NUCLEOTIDE SEQUENCE [LARGE SCALE GENOMIC DNA]</scope>
    <source>
        <strain evidence="9 15">SNUG30017</strain>
    </source>
</reference>
<dbReference type="InterPro" id="IPR006027">
    <property type="entry name" value="NusB_RsmB_TIM44"/>
</dbReference>
<dbReference type="Pfam" id="PF01029">
    <property type="entry name" value="NusB"/>
    <property type="match status" value="1"/>
</dbReference>
<dbReference type="PANTHER" id="PTHR11078">
    <property type="entry name" value="N UTILIZATION SUBSTANCE PROTEIN B-RELATED"/>
    <property type="match status" value="1"/>
</dbReference>
<evidence type="ECO:0000313" key="9">
    <source>
        <dbReference type="EMBL" id="MVQ44711.1"/>
    </source>
</evidence>
<accession>A0A3R6EKN4</accession>
<evidence type="ECO:0000256" key="1">
    <source>
        <dbReference type="ARBA" id="ARBA00005952"/>
    </source>
</evidence>
<dbReference type="Proteomes" id="UP000284465">
    <property type="component" value="Unassembled WGS sequence"/>
</dbReference>
<comment type="similarity">
    <text evidence="1 6">Belongs to the NusB family.</text>
</comment>
<reference evidence="8 14" key="2">
    <citation type="journal article" date="2019" name="Nat. Med.">
        <title>A library of human gut bacterial isolates paired with longitudinal multiomics data enables mechanistic microbiome research.</title>
        <authorList>
            <person name="Poyet M."/>
            <person name="Groussin M."/>
            <person name="Gibbons S.M."/>
            <person name="Avila-Pacheco J."/>
            <person name="Jiang X."/>
            <person name="Kearney S.M."/>
            <person name="Perrotta A.R."/>
            <person name="Berdy B."/>
            <person name="Zhao S."/>
            <person name="Lieberman T.D."/>
            <person name="Swanson P.K."/>
            <person name="Smith M."/>
            <person name="Roesemann S."/>
            <person name="Alexander J.E."/>
            <person name="Rich S.A."/>
            <person name="Livny J."/>
            <person name="Vlamakis H."/>
            <person name="Clish C."/>
            <person name="Bullock K."/>
            <person name="Deik A."/>
            <person name="Scott J."/>
            <person name="Pierce K.A."/>
            <person name="Xavier R.J."/>
            <person name="Alm E.J."/>
        </authorList>
    </citation>
    <scope>NUCLEOTIDE SEQUENCE [LARGE SCALE GENOMIC DNA]</scope>
    <source>
        <strain evidence="8 14">BIOML-A1</strain>
    </source>
</reference>
<evidence type="ECO:0000256" key="4">
    <source>
        <dbReference type="ARBA" id="ARBA00023015"/>
    </source>
</evidence>
<dbReference type="EMBL" id="WNAJ01000002">
    <property type="protein sequence ID" value="MTR83966.1"/>
    <property type="molecule type" value="Genomic_DNA"/>
</dbReference>
<evidence type="ECO:0000313" key="8">
    <source>
        <dbReference type="EMBL" id="MTR83966.1"/>
    </source>
</evidence>
<keyword evidence="4 6" id="KW-0805">Transcription regulation</keyword>
<dbReference type="AlphaFoldDB" id="A0A3R6EKN4"/>
<dbReference type="Proteomes" id="UP000479531">
    <property type="component" value="Unassembled WGS sequence"/>
</dbReference>
<feature type="domain" description="NusB/RsmB/TIM44" evidence="7">
    <location>
        <begin position="11"/>
        <end position="136"/>
    </location>
</feature>
<dbReference type="HAMAP" id="MF_00073">
    <property type="entry name" value="NusB"/>
    <property type="match status" value="1"/>
</dbReference>
<dbReference type="EMBL" id="QSFP01000005">
    <property type="protein sequence ID" value="RHA68348.1"/>
    <property type="molecule type" value="Genomic_DNA"/>
</dbReference>
<evidence type="ECO:0000313" key="14">
    <source>
        <dbReference type="Proteomes" id="UP000478483"/>
    </source>
</evidence>
<dbReference type="InterPro" id="IPR011605">
    <property type="entry name" value="NusB_fam"/>
</dbReference>
<dbReference type="Proteomes" id="UP000283513">
    <property type="component" value="Unassembled WGS sequence"/>
</dbReference>
<proteinExistence type="inferred from homology"/>
<dbReference type="GO" id="GO:0031564">
    <property type="term" value="P:transcription antitermination"/>
    <property type="evidence" value="ECO:0007669"/>
    <property type="project" value="UniProtKB-KW"/>
</dbReference>
<dbReference type="Proteomes" id="UP000478483">
    <property type="component" value="Unassembled WGS sequence"/>
</dbReference>
<evidence type="ECO:0000313" key="10">
    <source>
        <dbReference type="EMBL" id="RHA68348.1"/>
    </source>
</evidence>
<sequence length="137" mass="15985">MTEEKNMTRREIREQVFKMLFRVEFYNQEEMSEQIALCEDDACSWKEKDKTYIFEKVEKISEKLEEIDAKINEVSEGWKTGRMGKVDLTLIRLAVYEMLYEEDVPAKVAINEAVELAKQYGTDNSPSFVNGVLAKLV</sequence>
<dbReference type="EMBL" id="QSHO01000007">
    <property type="protein sequence ID" value="RHC17053.1"/>
    <property type="molecule type" value="Genomic_DNA"/>
</dbReference>
<keyword evidence="5 6" id="KW-0804">Transcription</keyword>
<gene>
    <name evidence="6 8" type="primary">nusB</name>
    <name evidence="11" type="ORF">DW856_09295</name>
    <name evidence="10" type="ORF">DW927_06410</name>
    <name evidence="9" type="ORF">GCK47_03035</name>
    <name evidence="8" type="ORF">GMD50_02640</name>
</gene>
<evidence type="ECO:0000313" key="15">
    <source>
        <dbReference type="Proteomes" id="UP000479531"/>
    </source>
</evidence>
<evidence type="ECO:0000313" key="12">
    <source>
        <dbReference type="Proteomes" id="UP000283513"/>
    </source>
</evidence>
<dbReference type="GO" id="GO:0003723">
    <property type="term" value="F:RNA binding"/>
    <property type="evidence" value="ECO:0007669"/>
    <property type="project" value="UniProtKB-UniRule"/>
</dbReference>
<protein>
    <recommendedName>
        <fullName evidence="6">Transcription antitermination protein NusB</fullName>
    </recommendedName>
    <alternativeName>
        <fullName evidence="6">Antitermination factor NusB</fullName>
    </alternativeName>
</protein>
<organism evidence="11 12">
    <name type="scientific">Roseburia intestinalis</name>
    <dbReference type="NCBI Taxonomy" id="166486"/>
    <lineage>
        <taxon>Bacteria</taxon>
        <taxon>Bacillati</taxon>
        <taxon>Bacillota</taxon>
        <taxon>Clostridia</taxon>
        <taxon>Lachnospirales</taxon>
        <taxon>Lachnospiraceae</taxon>
        <taxon>Roseburia</taxon>
    </lineage>
</organism>
<evidence type="ECO:0000313" key="13">
    <source>
        <dbReference type="Proteomes" id="UP000284465"/>
    </source>
</evidence>
<name>A0A3R6EKN4_9FIRM</name>
<dbReference type="GO" id="GO:0005829">
    <property type="term" value="C:cytosol"/>
    <property type="evidence" value="ECO:0007669"/>
    <property type="project" value="TreeGrafter"/>
</dbReference>
<dbReference type="InterPro" id="IPR035926">
    <property type="entry name" value="NusB-like_sf"/>
</dbReference>
<comment type="caution">
    <text evidence="11">The sequence shown here is derived from an EMBL/GenBank/DDBJ whole genome shotgun (WGS) entry which is preliminary data.</text>
</comment>
<comment type="function">
    <text evidence="6">Involved in transcription antitermination. Required for transcription of ribosomal RNA (rRNA) genes. Binds specifically to the boxA antiterminator sequence of the ribosomal RNA (rrn) operons.</text>
</comment>